<proteinExistence type="predicted"/>
<protein>
    <submittedName>
        <fullName evidence="1">Uncharacterized protein</fullName>
    </submittedName>
</protein>
<accession>A0ACB9VN75</accession>
<name>A0ACB9VN75_9CETA</name>
<gene>
    <name evidence="1" type="ORF">MJG53_002213</name>
</gene>
<keyword evidence="2" id="KW-1185">Reference proteome</keyword>
<sequence length="459" mass="49168">MNRSVGDLGGCSPWDDPARFIVVPAAYALALGLGLPANVAALAVFVRSGRRLGQALRLYLLNLALADVLFTLTLPLWLTYYLGPAHWPFPEAVCRAAGAAYYVSTYAAVAFAALISVCRCSSVHRPGPKAAARPALRRRGPARAACAAAWLAGLACAAPSLAAPHALRPGPGGASRCLERGWARAGLAYTTVAFFTAAFLLVLAAYVSLARALASPSGPGPAPAGPHRRAARTMVLGLLLVFALCLAPYHLLLAPWVTGQEVAASREGGGCRATSTLDVLHTLSLALLSLNSCLDPLIYCFSDKAIKKFVIRHIVEAAAVRDISEASVFDAYMPPKLYVKLHYCVSCAIHSKVVRNRSQEARKDRTPPPRFRPAASVYLMPCTVPDTGDGPRPQELTLSAALFHLHDLNTHDIVEPVVLSLLKLGFCLAVEILTPRMGHPRWRFLGPGPQRYEEPLLRP</sequence>
<organism evidence="1 2">
    <name type="scientific">Ovis ammon polii x Ovis aries</name>
    <dbReference type="NCBI Taxonomy" id="2918886"/>
    <lineage>
        <taxon>Eukaryota</taxon>
        <taxon>Metazoa</taxon>
        <taxon>Chordata</taxon>
        <taxon>Craniata</taxon>
        <taxon>Vertebrata</taxon>
        <taxon>Euteleostomi</taxon>
        <taxon>Mammalia</taxon>
        <taxon>Eutheria</taxon>
        <taxon>Laurasiatheria</taxon>
        <taxon>Artiodactyla</taxon>
        <taxon>Ruminantia</taxon>
        <taxon>Pecora</taxon>
        <taxon>Bovidae</taxon>
        <taxon>Caprinae</taxon>
        <taxon>Ovis</taxon>
    </lineage>
</organism>
<dbReference type="EMBL" id="CM043026">
    <property type="protein sequence ID" value="KAI4591164.1"/>
    <property type="molecule type" value="Genomic_DNA"/>
</dbReference>
<evidence type="ECO:0000313" key="2">
    <source>
        <dbReference type="Proteomes" id="UP001057279"/>
    </source>
</evidence>
<dbReference type="Proteomes" id="UP001057279">
    <property type="component" value="Linkage Group LG01"/>
</dbReference>
<evidence type="ECO:0000313" key="1">
    <source>
        <dbReference type="EMBL" id="KAI4591164.1"/>
    </source>
</evidence>
<comment type="caution">
    <text evidence="1">The sequence shown here is derived from an EMBL/GenBank/DDBJ whole genome shotgun (WGS) entry which is preliminary data.</text>
</comment>
<reference evidence="1" key="1">
    <citation type="submission" date="2022-03" db="EMBL/GenBank/DDBJ databases">
        <title>Genomic analyses of argali, domestic sheep and their hybrids provide insights into chromosomal evolution, heterosis and genetic basis of agronomic traits.</title>
        <authorList>
            <person name="Li M."/>
        </authorList>
    </citation>
    <scope>NUCLEOTIDE SEQUENCE</scope>
    <source>
        <strain evidence="1">F1 hybrid</strain>
    </source>
</reference>